<dbReference type="AlphaFoldDB" id="A0AAN4KM73"/>
<gene>
    <name evidence="1" type="ORF">BTCBT_006360</name>
</gene>
<evidence type="ECO:0000313" key="1">
    <source>
        <dbReference type="EMBL" id="ERH97515.1"/>
    </source>
</evidence>
<reference evidence="1 2" key="1">
    <citation type="journal article" date="2013" name="Genome Announc.">
        <title>Draft Genome Sequence of Bacillus thuringiensis var. thuringiensis Strain T01-328, a Brazilian Isolate That Produces a Soluble Pesticide Protein, Cry1Ia.</title>
        <authorList>
            <person name="Varani A.M."/>
            <person name="Lemos M.V."/>
            <person name="Fernandes C.C."/>
            <person name="Lemos E.G."/>
            <person name="Alves E.C."/>
            <person name="Desiderio J.A."/>
        </authorList>
    </citation>
    <scope>NUCLEOTIDE SEQUENCE [LARGE SCALE GENOMIC DNA]</scope>
    <source>
        <strain evidence="1 2">T01-328</strain>
    </source>
</reference>
<dbReference type="Proteomes" id="UP000013487">
    <property type="component" value="Unassembled WGS sequence"/>
</dbReference>
<comment type="caution">
    <text evidence="1">The sequence shown here is derived from an EMBL/GenBank/DDBJ whole genome shotgun (WGS) entry which is preliminary data.</text>
</comment>
<dbReference type="RefSeq" id="WP_002084052.1">
    <property type="nucleotide sequence ID" value="NZ_ARXZ02000030.1"/>
</dbReference>
<proteinExistence type="predicted"/>
<accession>A0AAN4KM73</accession>
<name>A0AAN4KM73_BACTU</name>
<organism evidence="1 2">
    <name type="scientific">Bacillus thuringiensis T01-328</name>
    <dbReference type="NCBI Taxonomy" id="1324966"/>
    <lineage>
        <taxon>Bacteria</taxon>
        <taxon>Bacillati</taxon>
        <taxon>Bacillota</taxon>
        <taxon>Bacilli</taxon>
        <taxon>Bacillales</taxon>
        <taxon>Bacillaceae</taxon>
        <taxon>Bacillus</taxon>
        <taxon>Bacillus cereus group</taxon>
    </lineage>
</organism>
<evidence type="ECO:0000313" key="2">
    <source>
        <dbReference type="Proteomes" id="UP000013487"/>
    </source>
</evidence>
<sequence>MNAKRADIDMYTFVVTYELPPMEGTLNVDINAKDEHEALYIVRNFLYRAAIVHGAKQKYYQI</sequence>
<dbReference type="EMBL" id="ARXZ02000030">
    <property type="protein sequence ID" value="ERH97515.1"/>
    <property type="molecule type" value="Genomic_DNA"/>
</dbReference>
<protein>
    <submittedName>
        <fullName evidence="1">Uncharacterized protein</fullName>
    </submittedName>
</protein>